<dbReference type="OrthoDB" id="182039at2"/>
<name>A0A542E3S8_9MICO</name>
<feature type="domain" description="Amidase" evidence="3">
    <location>
        <begin position="31"/>
        <end position="441"/>
    </location>
</feature>
<dbReference type="InterPro" id="IPR023631">
    <property type="entry name" value="Amidase_dom"/>
</dbReference>
<gene>
    <name evidence="4" type="ORF">FB458_3120</name>
</gene>
<accession>A0A542E3S8</accession>
<dbReference type="GO" id="GO:0003824">
    <property type="term" value="F:catalytic activity"/>
    <property type="evidence" value="ECO:0007669"/>
    <property type="project" value="InterPro"/>
</dbReference>
<comment type="similarity">
    <text evidence="1">Belongs to the amidase family.</text>
</comment>
<dbReference type="PANTHER" id="PTHR11895:SF7">
    <property type="entry name" value="GLUTAMYL-TRNA(GLN) AMIDOTRANSFERASE SUBUNIT A, MITOCHONDRIAL"/>
    <property type="match status" value="1"/>
</dbReference>
<dbReference type="PANTHER" id="PTHR11895">
    <property type="entry name" value="TRANSAMIDASE"/>
    <property type="match status" value="1"/>
</dbReference>
<dbReference type="AlphaFoldDB" id="A0A542E3S8"/>
<dbReference type="RefSeq" id="WP_141849281.1">
    <property type="nucleotide sequence ID" value="NZ_BAAAPR010000001.1"/>
</dbReference>
<comment type="caution">
    <text evidence="4">The sequence shown here is derived from an EMBL/GenBank/DDBJ whole genome shotgun (WGS) entry which is preliminary data.</text>
</comment>
<sequence length="462" mass="47796">MEPEPDDQLRWLGAAETARRVRSGDLDPVAVAEAAVRRVGAAQPRLNAFQRVADDVAEQASAVAARVAAGEDLPLAGVPLAIKDELAVAGEVHTKGSWARRTPADVTAEVVRRVRAAGAVVVGATRTPELCLTPYTESERGGLTRNPWDPTRTPGGSSGGSAAAVAAGLVPLALGGDGGGSIRGPAAWCGLPGLFATPGRVPTAPDALPWTGMVSFGGFARSVADTALLYDVLLGGSGLRAALEDDFGPARVAVSLDRAGDRPVPQGGPLEPAWADAARRTGDRLAALGHTVRRVPVRFGAASTKFTVRYLVSARRDVRATDRPDLVEPVARTAARLGALLRPALPWALRTGPERRAVETSLDGVDVLVTPTMPCAPPPVGERDGRSPVATLLAAGQRVGYLNPWNLLGWPGLTVPAGVDGDGRPVAALLTARPGREALLLRLGAQLEAAHPWGDRHPAAGS</sequence>
<dbReference type="SUPFAM" id="SSF75304">
    <property type="entry name" value="Amidase signature (AS) enzymes"/>
    <property type="match status" value="1"/>
</dbReference>
<proteinExistence type="inferred from homology"/>
<organism evidence="4 5">
    <name type="scientific">Lapillicoccus jejuensis</name>
    <dbReference type="NCBI Taxonomy" id="402171"/>
    <lineage>
        <taxon>Bacteria</taxon>
        <taxon>Bacillati</taxon>
        <taxon>Actinomycetota</taxon>
        <taxon>Actinomycetes</taxon>
        <taxon>Micrococcales</taxon>
        <taxon>Intrasporangiaceae</taxon>
        <taxon>Lapillicoccus</taxon>
    </lineage>
</organism>
<evidence type="ECO:0000259" key="3">
    <source>
        <dbReference type="Pfam" id="PF01425"/>
    </source>
</evidence>
<feature type="region of interest" description="Disordered" evidence="2">
    <location>
        <begin position="137"/>
        <end position="160"/>
    </location>
</feature>
<evidence type="ECO:0000256" key="2">
    <source>
        <dbReference type="SAM" id="MobiDB-lite"/>
    </source>
</evidence>
<reference evidence="4 5" key="1">
    <citation type="submission" date="2019-06" db="EMBL/GenBank/DDBJ databases">
        <title>Sequencing the genomes of 1000 actinobacteria strains.</title>
        <authorList>
            <person name="Klenk H.-P."/>
        </authorList>
    </citation>
    <scope>NUCLEOTIDE SEQUENCE [LARGE SCALE GENOMIC DNA]</scope>
    <source>
        <strain evidence="4 5">DSM 18607</strain>
    </source>
</reference>
<dbReference type="Gene3D" id="3.90.1300.10">
    <property type="entry name" value="Amidase signature (AS) domain"/>
    <property type="match status" value="1"/>
</dbReference>
<keyword evidence="5" id="KW-1185">Reference proteome</keyword>
<evidence type="ECO:0000256" key="1">
    <source>
        <dbReference type="ARBA" id="ARBA00009199"/>
    </source>
</evidence>
<evidence type="ECO:0000313" key="5">
    <source>
        <dbReference type="Proteomes" id="UP000317893"/>
    </source>
</evidence>
<protein>
    <submittedName>
        <fullName evidence="4">Amidase</fullName>
    </submittedName>
</protein>
<dbReference type="InterPro" id="IPR000120">
    <property type="entry name" value="Amidase"/>
</dbReference>
<evidence type="ECO:0000313" key="4">
    <source>
        <dbReference type="EMBL" id="TQJ10002.1"/>
    </source>
</evidence>
<dbReference type="Proteomes" id="UP000317893">
    <property type="component" value="Unassembled WGS sequence"/>
</dbReference>
<dbReference type="PROSITE" id="PS00571">
    <property type="entry name" value="AMIDASES"/>
    <property type="match status" value="1"/>
</dbReference>
<dbReference type="EMBL" id="VFMN01000001">
    <property type="protein sequence ID" value="TQJ10002.1"/>
    <property type="molecule type" value="Genomic_DNA"/>
</dbReference>
<dbReference type="InterPro" id="IPR036928">
    <property type="entry name" value="AS_sf"/>
</dbReference>
<dbReference type="Pfam" id="PF01425">
    <property type="entry name" value="Amidase"/>
    <property type="match status" value="1"/>
</dbReference>
<dbReference type="InterPro" id="IPR020556">
    <property type="entry name" value="Amidase_CS"/>
</dbReference>